<proteinExistence type="predicted"/>
<gene>
    <name evidence="4" type="ORF">E6K80_04980</name>
</gene>
<dbReference type="GO" id="GO:0016491">
    <property type="term" value="F:oxidoreductase activity"/>
    <property type="evidence" value="ECO:0007669"/>
    <property type="project" value="UniProtKB-KW"/>
</dbReference>
<evidence type="ECO:0000259" key="3">
    <source>
        <dbReference type="Pfam" id="PF01266"/>
    </source>
</evidence>
<keyword evidence="1" id="KW-0560">Oxidoreductase</keyword>
<dbReference type="GO" id="GO:0005737">
    <property type="term" value="C:cytoplasm"/>
    <property type="evidence" value="ECO:0007669"/>
    <property type="project" value="TreeGrafter"/>
</dbReference>
<name>A0A538U6X4_UNCEI</name>
<feature type="domain" description="FAD dependent oxidoreductase" evidence="3">
    <location>
        <begin position="56"/>
        <end position="207"/>
    </location>
</feature>
<sequence length="217" mass="24284">MGRTRCARLGRGRRRLLRADGDRRSSADRPPRVDPRREMTSGEEIPFLSRPPSTADLVIVGGGVVGIATAFFAARAGLDTLVLEKRPALGTLSTSAATGAFRLQFDNADELAVVRESVSFFRCFAERTGLVGHDLGLATQGYLWVATDDATARRQRERVERQRAWGLEDVEVLESRELRRRFPYLDPSVIQARYRALDGWLDPRKLCGRWKPRTAAS</sequence>
<evidence type="ECO:0000256" key="1">
    <source>
        <dbReference type="ARBA" id="ARBA00023002"/>
    </source>
</evidence>
<dbReference type="AlphaFoldDB" id="A0A538U6X4"/>
<reference evidence="4 5" key="1">
    <citation type="journal article" date="2019" name="Nat. Microbiol.">
        <title>Mediterranean grassland soil C-N compound turnover is dependent on rainfall and depth, and is mediated by genomically divergent microorganisms.</title>
        <authorList>
            <person name="Diamond S."/>
            <person name="Andeer P.F."/>
            <person name="Li Z."/>
            <person name="Crits-Christoph A."/>
            <person name="Burstein D."/>
            <person name="Anantharaman K."/>
            <person name="Lane K.R."/>
            <person name="Thomas B.C."/>
            <person name="Pan C."/>
            <person name="Northen T.R."/>
            <person name="Banfield J.F."/>
        </authorList>
    </citation>
    <scope>NUCLEOTIDE SEQUENCE [LARGE SCALE GENOMIC DNA]</scope>
    <source>
        <strain evidence="4">WS_10</strain>
    </source>
</reference>
<dbReference type="Proteomes" id="UP000319836">
    <property type="component" value="Unassembled WGS sequence"/>
</dbReference>
<comment type="caution">
    <text evidence="4">The sequence shown here is derived from an EMBL/GenBank/DDBJ whole genome shotgun (WGS) entry which is preliminary data.</text>
</comment>
<dbReference type="EMBL" id="VBPA01000110">
    <property type="protein sequence ID" value="TMQ71654.1"/>
    <property type="molecule type" value="Genomic_DNA"/>
</dbReference>
<accession>A0A538U6X4</accession>
<protein>
    <submittedName>
        <fullName evidence="4">FAD-binding oxidoreductase</fullName>
    </submittedName>
</protein>
<dbReference type="PANTHER" id="PTHR13847:SF287">
    <property type="entry name" value="FAD-DEPENDENT OXIDOREDUCTASE DOMAIN-CONTAINING PROTEIN 1"/>
    <property type="match status" value="1"/>
</dbReference>
<organism evidence="4 5">
    <name type="scientific">Eiseniibacteriota bacterium</name>
    <dbReference type="NCBI Taxonomy" id="2212470"/>
    <lineage>
        <taxon>Bacteria</taxon>
        <taxon>Candidatus Eiseniibacteriota</taxon>
    </lineage>
</organism>
<dbReference type="SUPFAM" id="SSF51905">
    <property type="entry name" value="FAD/NAD(P)-binding domain"/>
    <property type="match status" value="1"/>
</dbReference>
<dbReference type="InterPro" id="IPR036188">
    <property type="entry name" value="FAD/NAD-bd_sf"/>
</dbReference>
<evidence type="ECO:0000313" key="4">
    <source>
        <dbReference type="EMBL" id="TMQ71654.1"/>
    </source>
</evidence>
<dbReference type="Pfam" id="PF01266">
    <property type="entry name" value="DAO"/>
    <property type="match status" value="1"/>
</dbReference>
<feature type="region of interest" description="Disordered" evidence="2">
    <location>
        <begin position="19"/>
        <end position="45"/>
    </location>
</feature>
<dbReference type="InterPro" id="IPR006076">
    <property type="entry name" value="FAD-dep_OxRdtase"/>
</dbReference>
<evidence type="ECO:0000313" key="5">
    <source>
        <dbReference type="Proteomes" id="UP000319836"/>
    </source>
</evidence>
<dbReference type="PANTHER" id="PTHR13847">
    <property type="entry name" value="SARCOSINE DEHYDROGENASE-RELATED"/>
    <property type="match status" value="1"/>
</dbReference>
<feature type="compositionally biased region" description="Basic and acidic residues" evidence="2">
    <location>
        <begin position="19"/>
        <end position="40"/>
    </location>
</feature>
<evidence type="ECO:0000256" key="2">
    <source>
        <dbReference type="SAM" id="MobiDB-lite"/>
    </source>
</evidence>
<dbReference type="Gene3D" id="3.50.50.60">
    <property type="entry name" value="FAD/NAD(P)-binding domain"/>
    <property type="match status" value="1"/>
</dbReference>
<dbReference type="Gene3D" id="3.30.9.10">
    <property type="entry name" value="D-Amino Acid Oxidase, subunit A, domain 2"/>
    <property type="match status" value="1"/>
</dbReference>